<keyword evidence="2 3" id="KW-0802">TPR repeat</keyword>
<reference evidence="6" key="2">
    <citation type="submission" date="2015-01" db="EMBL/GenBank/DDBJ databases">
        <title>Evolutionary Origins and Diversification of the Mycorrhizal Mutualists.</title>
        <authorList>
            <consortium name="DOE Joint Genome Institute"/>
            <consortium name="Mycorrhizal Genomics Consortium"/>
            <person name="Kohler A."/>
            <person name="Kuo A."/>
            <person name="Nagy L.G."/>
            <person name="Floudas D."/>
            <person name="Copeland A."/>
            <person name="Barry K.W."/>
            <person name="Cichocki N."/>
            <person name="Veneault-Fourrey C."/>
            <person name="LaButti K."/>
            <person name="Lindquist E.A."/>
            <person name="Lipzen A."/>
            <person name="Lundell T."/>
            <person name="Morin E."/>
            <person name="Murat C."/>
            <person name="Riley R."/>
            <person name="Ohm R."/>
            <person name="Sun H."/>
            <person name="Tunlid A."/>
            <person name="Henrissat B."/>
            <person name="Grigoriev I.V."/>
            <person name="Hibbett D.S."/>
            <person name="Martin F."/>
        </authorList>
    </citation>
    <scope>NUCLEOTIDE SEQUENCE [LARGE SCALE GENOMIC DNA]</scope>
    <source>
        <strain evidence="6">MAFF 305830</strain>
    </source>
</reference>
<dbReference type="SUPFAM" id="SSF48452">
    <property type="entry name" value="TPR-like"/>
    <property type="match status" value="1"/>
</dbReference>
<name>A0A0C2XM47_SERVB</name>
<dbReference type="InterPro" id="IPR032675">
    <property type="entry name" value="LRR_dom_sf"/>
</dbReference>
<dbReference type="PANTHER" id="PTHR22904">
    <property type="entry name" value="TPR REPEAT CONTAINING PROTEIN"/>
    <property type="match status" value="1"/>
</dbReference>
<reference evidence="5 6" key="1">
    <citation type="submission" date="2014-04" db="EMBL/GenBank/DDBJ databases">
        <authorList>
            <consortium name="DOE Joint Genome Institute"/>
            <person name="Kuo A."/>
            <person name="Zuccaro A."/>
            <person name="Kohler A."/>
            <person name="Nagy L.G."/>
            <person name="Floudas D."/>
            <person name="Copeland A."/>
            <person name="Barry K.W."/>
            <person name="Cichocki N."/>
            <person name="Veneault-Fourrey C."/>
            <person name="LaButti K."/>
            <person name="Lindquist E.A."/>
            <person name="Lipzen A."/>
            <person name="Lundell T."/>
            <person name="Morin E."/>
            <person name="Murat C."/>
            <person name="Sun H."/>
            <person name="Tunlid A."/>
            <person name="Henrissat B."/>
            <person name="Grigoriev I.V."/>
            <person name="Hibbett D.S."/>
            <person name="Martin F."/>
            <person name="Nordberg H.P."/>
            <person name="Cantor M.N."/>
            <person name="Hua S.X."/>
        </authorList>
    </citation>
    <scope>NUCLEOTIDE SEQUENCE [LARGE SCALE GENOMIC DNA]</scope>
    <source>
        <strain evidence="5 6">MAFF 305830</strain>
    </source>
</reference>
<protein>
    <recommendedName>
        <fullName evidence="4">F-box domain-containing protein</fullName>
    </recommendedName>
</protein>
<dbReference type="GO" id="GO:0051879">
    <property type="term" value="F:Hsp90 protein binding"/>
    <property type="evidence" value="ECO:0007669"/>
    <property type="project" value="TreeGrafter"/>
</dbReference>
<evidence type="ECO:0000256" key="1">
    <source>
        <dbReference type="ARBA" id="ARBA00022737"/>
    </source>
</evidence>
<dbReference type="InterPro" id="IPR011990">
    <property type="entry name" value="TPR-like_helical_dom_sf"/>
</dbReference>
<organism evidence="5 6">
    <name type="scientific">Serendipita vermifera MAFF 305830</name>
    <dbReference type="NCBI Taxonomy" id="933852"/>
    <lineage>
        <taxon>Eukaryota</taxon>
        <taxon>Fungi</taxon>
        <taxon>Dikarya</taxon>
        <taxon>Basidiomycota</taxon>
        <taxon>Agaricomycotina</taxon>
        <taxon>Agaricomycetes</taxon>
        <taxon>Sebacinales</taxon>
        <taxon>Serendipitaceae</taxon>
        <taxon>Serendipita</taxon>
    </lineage>
</organism>
<gene>
    <name evidence="5" type="ORF">M408DRAFT_304070</name>
</gene>
<sequence>MSLTAKAAFNAGVQAFRKAEYNEAIAKFSDAIELGIQNHAVLDSRAAAYEKLGRYKEAMADSRKVIEQFPHLPHGYSRACRLLSSLDMHDKAVRLAQKAVGVVKPTDANASKMQTILETALLAEHDHAQALKAKECHITKLPVELLALIFEDLVQHHGITPGVLIHVCRQWRTLVLGMSNLWCRLVLDHRGNKQEARTAFWLRHSKGKIRQLRVTTSKNFSECMLKLSPTGSYLDEIEFDFSSGEKMPPLFRFKADPIAFSWLVRAERTSAAMLRLPFEPKMTPFRISRLKLVGVDLIWNIEAQQLENLSSLTVENGNLMVSDLLGILERSPDIQTLEIQTGYENPMPEREEKLVLKSLTTLKILFQSSLLKYIETPSLQILQFHATNLGKALQDLSPPNPPLVSFSALECTILKDSVLPLPDTLEKLRLTSLAYNVDQVVDALAMGQCPQLRELDLSNTCIGSGPIIRLIKARNWSEPAEGEGSPRIEILTMDRCDGITSESLPWIRSKVPRVSCVYESRNKGKRVR</sequence>
<dbReference type="SUPFAM" id="SSF52047">
    <property type="entry name" value="RNI-like"/>
    <property type="match status" value="1"/>
</dbReference>
<dbReference type="STRING" id="933852.A0A0C2XM47"/>
<dbReference type="Gene3D" id="3.80.10.10">
    <property type="entry name" value="Ribonuclease Inhibitor"/>
    <property type="match status" value="1"/>
</dbReference>
<keyword evidence="1" id="KW-0677">Repeat</keyword>
<feature type="repeat" description="TPR" evidence="3">
    <location>
        <begin position="5"/>
        <end position="38"/>
    </location>
</feature>
<dbReference type="PANTHER" id="PTHR22904:SF523">
    <property type="entry name" value="STRESS-INDUCED-PHOSPHOPROTEIN 1"/>
    <property type="match status" value="1"/>
</dbReference>
<dbReference type="InterPro" id="IPR036047">
    <property type="entry name" value="F-box-like_dom_sf"/>
</dbReference>
<evidence type="ECO:0000313" key="5">
    <source>
        <dbReference type="EMBL" id="KIM30047.1"/>
    </source>
</evidence>
<dbReference type="Proteomes" id="UP000054097">
    <property type="component" value="Unassembled WGS sequence"/>
</dbReference>
<evidence type="ECO:0000259" key="4">
    <source>
        <dbReference type="PROSITE" id="PS50181"/>
    </source>
</evidence>
<dbReference type="PROSITE" id="PS50181">
    <property type="entry name" value="FBOX"/>
    <property type="match status" value="1"/>
</dbReference>
<evidence type="ECO:0000313" key="6">
    <source>
        <dbReference type="Proteomes" id="UP000054097"/>
    </source>
</evidence>
<dbReference type="Gene3D" id="1.25.40.10">
    <property type="entry name" value="Tetratricopeptide repeat domain"/>
    <property type="match status" value="1"/>
</dbReference>
<dbReference type="OrthoDB" id="2423701at2759"/>
<dbReference type="EMBL" id="KN824286">
    <property type="protein sequence ID" value="KIM30047.1"/>
    <property type="molecule type" value="Genomic_DNA"/>
</dbReference>
<dbReference type="InterPro" id="IPR019734">
    <property type="entry name" value="TPR_rpt"/>
</dbReference>
<dbReference type="InterPro" id="IPR001810">
    <property type="entry name" value="F-box_dom"/>
</dbReference>
<evidence type="ECO:0000256" key="2">
    <source>
        <dbReference type="ARBA" id="ARBA00022803"/>
    </source>
</evidence>
<dbReference type="AlphaFoldDB" id="A0A0C2XM47"/>
<dbReference type="SMART" id="SM00028">
    <property type="entry name" value="TPR"/>
    <property type="match status" value="2"/>
</dbReference>
<dbReference type="SUPFAM" id="SSF81383">
    <property type="entry name" value="F-box domain"/>
    <property type="match status" value="1"/>
</dbReference>
<keyword evidence="6" id="KW-1185">Reference proteome</keyword>
<feature type="domain" description="F-box" evidence="4">
    <location>
        <begin position="135"/>
        <end position="185"/>
    </location>
</feature>
<dbReference type="PROSITE" id="PS50005">
    <property type="entry name" value="TPR"/>
    <property type="match status" value="1"/>
</dbReference>
<proteinExistence type="predicted"/>
<dbReference type="HOGENOM" id="CLU_511015_0_0_1"/>
<evidence type="ECO:0000256" key="3">
    <source>
        <dbReference type="PROSITE-ProRule" id="PRU00339"/>
    </source>
</evidence>
<accession>A0A0C2XM47</accession>